<comment type="subunit">
    <text evidence="4">Mammalian complex I is composed of 45 different subunits.</text>
</comment>
<dbReference type="InterPro" id="IPR008011">
    <property type="entry name" value="Complex1_LYR_dom"/>
</dbReference>
<evidence type="ECO:0000259" key="16">
    <source>
        <dbReference type="Pfam" id="PF05347"/>
    </source>
</evidence>
<evidence type="ECO:0000256" key="11">
    <source>
        <dbReference type="ARBA" id="ARBA00022990"/>
    </source>
</evidence>
<evidence type="ECO:0000256" key="9">
    <source>
        <dbReference type="ARBA" id="ARBA00022792"/>
    </source>
</evidence>
<dbReference type="Pfam" id="PF05347">
    <property type="entry name" value="Complex1_LYR"/>
    <property type="match status" value="1"/>
</dbReference>
<evidence type="ECO:0000256" key="6">
    <source>
        <dbReference type="ARBA" id="ARBA00022448"/>
    </source>
</evidence>
<comment type="caution">
    <text evidence="17">The sequence shown here is derived from an EMBL/GenBank/DDBJ whole genome shotgun (WGS) entry which is preliminary data.</text>
</comment>
<dbReference type="Proteomes" id="UP001465755">
    <property type="component" value="Unassembled WGS sequence"/>
</dbReference>
<accession>A0AAW1NI59</accession>
<name>A0AAW1NI59_9CHLO</name>
<keyword evidence="12" id="KW-0496">Mitochondrion</keyword>
<evidence type="ECO:0000256" key="7">
    <source>
        <dbReference type="ARBA" id="ARBA00022553"/>
    </source>
</evidence>
<keyword evidence="9" id="KW-0999">Mitochondrion inner membrane</keyword>
<dbReference type="AlphaFoldDB" id="A0AAW1NI59"/>
<evidence type="ECO:0000256" key="13">
    <source>
        <dbReference type="ARBA" id="ARBA00023136"/>
    </source>
</evidence>
<dbReference type="PANTHER" id="PTHR12868:SF0">
    <property type="entry name" value="NADH DEHYDROGENASE [UBIQUINONE] 1 BETA SUBCOMPLEX SUBUNIT 9"/>
    <property type="match status" value="1"/>
</dbReference>
<evidence type="ECO:0000256" key="10">
    <source>
        <dbReference type="ARBA" id="ARBA00022982"/>
    </source>
</evidence>
<keyword evidence="10" id="KW-0249">Electron transport</keyword>
<evidence type="ECO:0000256" key="14">
    <source>
        <dbReference type="ARBA" id="ARBA00030192"/>
    </source>
</evidence>
<dbReference type="CDD" id="cd20263">
    <property type="entry name" value="Complex1_LYR_NDUFB9_LYRM3"/>
    <property type="match status" value="1"/>
</dbReference>
<comment type="function">
    <text evidence="1">Accessory subunit of the mitochondrial membrane respiratory chain NADH dehydrogenase (Complex I), that is believed to be not involved in catalysis. Complex I functions in the transfer of electrons from NADH to the respiratory chain. The immediate electron acceptor for the enzyme is believed to be ubiquinone.</text>
</comment>
<evidence type="ECO:0000256" key="1">
    <source>
        <dbReference type="ARBA" id="ARBA00002920"/>
    </source>
</evidence>
<evidence type="ECO:0000256" key="12">
    <source>
        <dbReference type="ARBA" id="ARBA00023128"/>
    </source>
</evidence>
<gene>
    <name evidence="17" type="ORF">WJX73_005051</name>
</gene>
<protein>
    <recommendedName>
        <fullName evidence="5">NADH dehydrogenase [ubiquinone] 1 beta subcomplex subunit 9</fullName>
    </recommendedName>
    <alternativeName>
        <fullName evidence="14">Complex I-B22</fullName>
    </alternativeName>
    <alternativeName>
        <fullName evidence="15">NADH-ubiquinone oxidoreductase B22 subunit</fullName>
    </alternativeName>
</protein>
<comment type="subcellular location">
    <subcellularLocation>
        <location evidence="2">Mitochondrion inner membrane</location>
        <topology evidence="2">Peripheral membrane protein</topology>
        <orientation evidence="2">Matrix side</orientation>
    </subcellularLocation>
</comment>
<reference evidence="17 18" key="1">
    <citation type="journal article" date="2024" name="Nat. Commun.">
        <title>Phylogenomics reveals the evolutionary origins of lichenization in chlorophyte algae.</title>
        <authorList>
            <person name="Puginier C."/>
            <person name="Libourel C."/>
            <person name="Otte J."/>
            <person name="Skaloud P."/>
            <person name="Haon M."/>
            <person name="Grisel S."/>
            <person name="Petersen M."/>
            <person name="Berrin J.G."/>
            <person name="Delaux P.M."/>
            <person name="Dal Grande F."/>
            <person name="Keller J."/>
        </authorList>
    </citation>
    <scope>NUCLEOTIDE SEQUENCE [LARGE SCALE GENOMIC DNA]</scope>
    <source>
        <strain evidence="17 18">SAG 2036</strain>
    </source>
</reference>
<evidence type="ECO:0000256" key="8">
    <source>
        <dbReference type="ARBA" id="ARBA00022660"/>
    </source>
</evidence>
<feature type="domain" description="Complex 1 LYR protein" evidence="16">
    <location>
        <begin position="16"/>
        <end position="47"/>
    </location>
</feature>
<dbReference type="GO" id="GO:0005743">
    <property type="term" value="C:mitochondrial inner membrane"/>
    <property type="evidence" value="ECO:0007669"/>
    <property type="project" value="UniProtKB-SubCell"/>
</dbReference>
<evidence type="ECO:0000256" key="5">
    <source>
        <dbReference type="ARBA" id="ARBA00018684"/>
    </source>
</evidence>
<keyword evidence="13" id="KW-0472">Membrane</keyword>
<dbReference type="GO" id="GO:0006120">
    <property type="term" value="P:mitochondrial electron transport, NADH to ubiquinone"/>
    <property type="evidence" value="ECO:0007669"/>
    <property type="project" value="InterPro"/>
</dbReference>
<evidence type="ECO:0000313" key="17">
    <source>
        <dbReference type="EMBL" id="KAK9787268.1"/>
    </source>
</evidence>
<evidence type="ECO:0000313" key="18">
    <source>
        <dbReference type="Proteomes" id="UP001465755"/>
    </source>
</evidence>
<proteinExistence type="inferred from homology"/>
<evidence type="ECO:0000256" key="2">
    <source>
        <dbReference type="ARBA" id="ARBA00004443"/>
    </source>
</evidence>
<keyword evidence="7" id="KW-0597">Phosphoprotein</keyword>
<evidence type="ECO:0000256" key="4">
    <source>
        <dbReference type="ARBA" id="ARBA00011790"/>
    </source>
</evidence>
<sequence length="98" mass="11631">MSSWACDREVFYIEADKLRADFENNRHVTDRRALENILRRGEQKLWQFAHPDPYTIPYSFGGSLYARNPPWDERLHRQPDFGREADALEASLRQGQIH</sequence>
<organism evidence="17 18">
    <name type="scientific">Symbiochloris irregularis</name>
    <dbReference type="NCBI Taxonomy" id="706552"/>
    <lineage>
        <taxon>Eukaryota</taxon>
        <taxon>Viridiplantae</taxon>
        <taxon>Chlorophyta</taxon>
        <taxon>core chlorophytes</taxon>
        <taxon>Trebouxiophyceae</taxon>
        <taxon>Trebouxiales</taxon>
        <taxon>Trebouxiaceae</taxon>
        <taxon>Symbiochloris</taxon>
    </lineage>
</organism>
<comment type="similarity">
    <text evidence="3">Belongs to the complex I LYR family.</text>
</comment>
<dbReference type="InterPro" id="IPR045292">
    <property type="entry name" value="Complex1_LYR_NDUFB9_LYRM3"/>
</dbReference>
<dbReference type="EMBL" id="JALJOQ010000251">
    <property type="protein sequence ID" value="KAK9787268.1"/>
    <property type="molecule type" value="Genomic_DNA"/>
</dbReference>
<dbReference type="PANTHER" id="PTHR12868">
    <property type="entry name" value="NADH-UBIQUINONE OXIDOREDUCTASE B22 SUBUNIT"/>
    <property type="match status" value="1"/>
</dbReference>
<keyword evidence="8" id="KW-0679">Respiratory chain</keyword>
<keyword evidence="6" id="KW-0813">Transport</keyword>
<keyword evidence="18" id="KW-1185">Reference proteome</keyword>
<dbReference type="InterPro" id="IPR033034">
    <property type="entry name" value="NDUFB9"/>
</dbReference>
<keyword evidence="11" id="KW-0007">Acetylation</keyword>
<evidence type="ECO:0000256" key="15">
    <source>
        <dbReference type="ARBA" id="ARBA00032528"/>
    </source>
</evidence>
<evidence type="ECO:0000256" key="3">
    <source>
        <dbReference type="ARBA" id="ARBA00009508"/>
    </source>
</evidence>